<dbReference type="EMBL" id="JBHFAB010000013">
    <property type="protein sequence ID" value="MFC1418707.1"/>
    <property type="molecule type" value="Genomic_DNA"/>
</dbReference>
<sequence length="68" mass="7217">MNIGMVLDRLTEYADGIDTAKPEGQLIKDEAQGIVAGVDDGSLTPDWFGNAVDALNTIARLSGHPQFS</sequence>
<proteinExistence type="predicted"/>
<evidence type="ECO:0000313" key="1">
    <source>
        <dbReference type="EMBL" id="MFC1418707.1"/>
    </source>
</evidence>
<gene>
    <name evidence="1" type="ORF">ACEZDE_19015</name>
</gene>
<comment type="caution">
    <text evidence="1">The sequence shown here is derived from an EMBL/GenBank/DDBJ whole genome shotgun (WGS) entry which is preliminary data.</text>
</comment>
<keyword evidence="2" id="KW-1185">Reference proteome</keyword>
<accession>A0ABV6VY68</accession>
<protein>
    <submittedName>
        <fullName evidence="1">Uncharacterized protein</fullName>
    </submittedName>
</protein>
<reference evidence="1 2" key="1">
    <citation type="submission" date="2024-09" db="EMBL/GenBank/DDBJ databases">
        <authorList>
            <person name="Lee S.D."/>
        </authorList>
    </citation>
    <scope>NUCLEOTIDE SEQUENCE [LARGE SCALE GENOMIC DNA]</scope>
    <source>
        <strain evidence="1 2">N8-3</strain>
    </source>
</reference>
<organism evidence="1 2">
    <name type="scientific">Streptacidiphilus cavernicola</name>
    <dbReference type="NCBI Taxonomy" id="3342716"/>
    <lineage>
        <taxon>Bacteria</taxon>
        <taxon>Bacillati</taxon>
        <taxon>Actinomycetota</taxon>
        <taxon>Actinomycetes</taxon>
        <taxon>Kitasatosporales</taxon>
        <taxon>Streptomycetaceae</taxon>
        <taxon>Streptacidiphilus</taxon>
    </lineage>
</organism>
<dbReference type="RefSeq" id="WP_380537503.1">
    <property type="nucleotide sequence ID" value="NZ_JBHFAB010000013.1"/>
</dbReference>
<dbReference type="Proteomes" id="UP001592531">
    <property type="component" value="Unassembled WGS sequence"/>
</dbReference>
<name>A0ABV6VY68_9ACTN</name>
<evidence type="ECO:0000313" key="2">
    <source>
        <dbReference type="Proteomes" id="UP001592531"/>
    </source>
</evidence>